<proteinExistence type="predicted"/>
<dbReference type="EMBL" id="JBHSLD010000004">
    <property type="protein sequence ID" value="MFC5379785.1"/>
    <property type="molecule type" value="Genomic_DNA"/>
</dbReference>
<comment type="caution">
    <text evidence="1">The sequence shown here is derived from an EMBL/GenBank/DDBJ whole genome shotgun (WGS) entry which is preliminary data.</text>
</comment>
<dbReference type="Pfam" id="PF02597">
    <property type="entry name" value="ThiS"/>
    <property type="match status" value="1"/>
</dbReference>
<dbReference type="InterPro" id="IPR012675">
    <property type="entry name" value="Beta-grasp_dom_sf"/>
</dbReference>
<dbReference type="Gene3D" id="3.10.20.30">
    <property type="match status" value="1"/>
</dbReference>
<name>A0ABW0GL07_9MICO</name>
<evidence type="ECO:0000313" key="2">
    <source>
        <dbReference type="Proteomes" id="UP001596122"/>
    </source>
</evidence>
<keyword evidence="2" id="KW-1185">Reference proteome</keyword>
<sequence>MRVPRALAADLGGARETDLVVTAAGPVSVREVLDVLAQQHPALARRVRDERGELRRFVNVYVSGEEVRRLDGQATAVPAGTTVEVVQSVAGG</sequence>
<dbReference type="SUPFAM" id="SSF54285">
    <property type="entry name" value="MoaD/ThiS"/>
    <property type="match status" value="1"/>
</dbReference>
<dbReference type="Proteomes" id="UP001596122">
    <property type="component" value="Unassembled WGS sequence"/>
</dbReference>
<dbReference type="InterPro" id="IPR052045">
    <property type="entry name" value="Sulfur_Carrier/Prot_Modifier"/>
</dbReference>
<accession>A0ABW0GL07</accession>
<protein>
    <submittedName>
        <fullName evidence="1">MoaD/ThiS family protein</fullName>
    </submittedName>
</protein>
<evidence type="ECO:0000313" key="1">
    <source>
        <dbReference type="EMBL" id="MFC5379785.1"/>
    </source>
</evidence>
<gene>
    <name evidence="1" type="ORF">ACFPJ6_03170</name>
</gene>
<dbReference type="InterPro" id="IPR016155">
    <property type="entry name" value="Mopterin_synth/thiamin_S_b"/>
</dbReference>
<organism evidence="1 2">
    <name type="scientific">Aquipuribacter nitratireducens</name>
    <dbReference type="NCBI Taxonomy" id="650104"/>
    <lineage>
        <taxon>Bacteria</taxon>
        <taxon>Bacillati</taxon>
        <taxon>Actinomycetota</taxon>
        <taxon>Actinomycetes</taxon>
        <taxon>Micrococcales</taxon>
        <taxon>Intrasporangiaceae</taxon>
        <taxon>Aquipuribacter</taxon>
    </lineage>
</organism>
<dbReference type="PANTHER" id="PTHR38031:SF1">
    <property type="entry name" value="SULFUR CARRIER PROTEIN CYSO"/>
    <property type="match status" value="1"/>
</dbReference>
<dbReference type="RefSeq" id="WP_340269010.1">
    <property type="nucleotide sequence ID" value="NZ_JBBEOG010000003.1"/>
</dbReference>
<reference evidence="2" key="1">
    <citation type="journal article" date="2019" name="Int. J. Syst. Evol. Microbiol.">
        <title>The Global Catalogue of Microorganisms (GCM) 10K type strain sequencing project: providing services to taxonomists for standard genome sequencing and annotation.</title>
        <authorList>
            <consortium name="The Broad Institute Genomics Platform"/>
            <consortium name="The Broad Institute Genome Sequencing Center for Infectious Disease"/>
            <person name="Wu L."/>
            <person name="Ma J."/>
        </authorList>
    </citation>
    <scope>NUCLEOTIDE SEQUENCE [LARGE SCALE GENOMIC DNA]</scope>
    <source>
        <strain evidence="2">CCUG 43114</strain>
    </source>
</reference>
<dbReference type="InterPro" id="IPR003749">
    <property type="entry name" value="ThiS/MoaD-like"/>
</dbReference>
<dbReference type="PANTHER" id="PTHR38031">
    <property type="entry name" value="SULFUR CARRIER PROTEIN SLR0821-RELATED"/>
    <property type="match status" value="1"/>
</dbReference>